<dbReference type="RefSeq" id="WP_267304050.1">
    <property type="nucleotide sequence ID" value="NZ_JAOQJX010000007.1"/>
</dbReference>
<evidence type="ECO:0000256" key="1">
    <source>
        <dbReference type="SAM" id="Phobius"/>
    </source>
</evidence>
<accession>A0ABT2TAK8</accession>
<evidence type="ECO:0008006" key="4">
    <source>
        <dbReference type="Google" id="ProtNLM"/>
    </source>
</evidence>
<sequence length="501" mass="58025">MRKDYSDKEIKRILEKEAQIPQCVEEKIQAAYREISMEPKVTMKYTKTYKIRKMIVIAAVVTMAAGLVGFAANEFLKVNISEDKENAKKIEYRVQVDAQKEAHKIEVTPTYMPEGYVYGEETSPYVGKWHDYDTDSVITITPLNAAELYWGEKTENPMYRDCFEKADYLEKTEIDGQRQDIFVEAEARYVDADKQTINIFLTNQEYGYMVWISGETTLEKEELLEVAKGLKIEVLDETEAYPTEAEIEAELAAQKEEQKLSEEEKEEKLKYGIPAENIYEIGDTISNPFLSAEYSEEDTEYIVEDIQIKDSLDIEEYPTQNYINYEEVSPWIQEDGTLKTHARYMQEMTEEGEVQGEPILEEVASKYVVVKMKVKNASGMTNEEVNLAPDLIVKETREDGSLSCYAPEFRSANEEYSLQWCSGEGASFPVYIDPMYHTEGIERLKDGFYRPLKEQEELEYTLVYIADEDVLDSLYLKFQPSYTEEMIEGKWTTNPYVKVTE</sequence>
<organism evidence="2 3">
    <name type="scientific">Faecalicatena acetigenes</name>
    <dbReference type="NCBI Taxonomy" id="2981790"/>
    <lineage>
        <taxon>Bacteria</taxon>
        <taxon>Bacillati</taxon>
        <taxon>Bacillota</taxon>
        <taxon>Clostridia</taxon>
        <taxon>Lachnospirales</taxon>
        <taxon>Lachnospiraceae</taxon>
        <taxon>Faecalicatena</taxon>
    </lineage>
</organism>
<feature type="transmembrane region" description="Helical" evidence="1">
    <location>
        <begin position="54"/>
        <end position="72"/>
    </location>
</feature>
<dbReference type="Proteomes" id="UP001652394">
    <property type="component" value="Unassembled WGS sequence"/>
</dbReference>
<keyword evidence="1" id="KW-1133">Transmembrane helix</keyword>
<reference evidence="2 3" key="1">
    <citation type="journal article" date="2021" name="ISME Commun">
        <title>Automated analysis of genomic sequences facilitates high-throughput and comprehensive description of bacteria.</title>
        <authorList>
            <person name="Hitch T.C.A."/>
        </authorList>
    </citation>
    <scope>NUCLEOTIDE SEQUENCE [LARGE SCALE GENOMIC DNA]</scope>
    <source>
        <strain evidence="2 3">H2_18</strain>
    </source>
</reference>
<keyword evidence="1" id="KW-0812">Transmembrane</keyword>
<keyword evidence="1" id="KW-0472">Membrane</keyword>
<comment type="caution">
    <text evidence="2">The sequence shown here is derived from an EMBL/GenBank/DDBJ whole genome shotgun (WGS) entry which is preliminary data.</text>
</comment>
<dbReference type="EMBL" id="JAOQJX010000007">
    <property type="protein sequence ID" value="MCU6747314.1"/>
    <property type="molecule type" value="Genomic_DNA"/>
</dbReference>
<protein>
    <recommendedName>
        <fullName evidence="4">DUF4367 domain-containing protein</fullName>
    </recommendedName>
</protein>
<proteinExistence type="predicted"/>
<gene>
    <name evidence="2" type="ORF">OCV51_06545</name>
</gene>
<keyword evidence="3" id="KW-1185">Reference proteome</keyword>
<evidence type="ECO:0000313" key="2">
    <source>
        <dbReference type="EMBL" id="MCU6747314.1"/>
    </source>
</evidence>
<name>A0ABT2TAK8_9FIRM</name>
<evidence type="ECO:0000313" key="3">
    <source>
        <dbReference type="Proteomes" id="UP001652394"/>
    </source>
</evidence>